<feature type="domain" description="Carboxylesterase type B" evidence="4">
    <location>
        <begin position="374"/>
        <end position="499"/>
    </location>
</feature>
<reference evidence="5 6" key="1">
    <citation type="submission" date="2016-10" db="EMBL/GenBank/DDBJ databases">
        <authorList>
            <person name="de Groot N.N."/>
        </authorList>
    </citation>
    <scope>NUCLEOTIDE SEQUENCE [LARGE SCALE GENOMIC DNA]</scope>
    <source>
        <strain evidence="5 6">DSM 21001</strain>
    </source>
</reference>
<dbReference type="InterPro" id="IPR019819">
    <property type="entry name" value="Carboxylesterase_B_CS"/>
</dbReference>
<evidence type="ECO:0000259" key="4">
    <source>
        <dbReference type="Pfam" id="PF00135"/>
    </source>
</evidence>
<keyword evidence="3" id="KW-0732">Signal</keyword>
<dbReference type="SUPFAM" id="SSF53474">
    <property type="entry name" value="alpha/beta-Hydrolases"/>
    <property type="match status" value="1"/>
</dbReference>
<dbReference type="EMBL" id="FOZL01000002">
    <property type="protein sequence ID" value="SFS20547.1"/>
    <property type="molecule type" value="Genomic_DNA"/>
</dbReference>
<keyword evidence="2 3" id="KW-0378">Hydrolase</keyword>
<evidence type="ECO:0000313" key="6">
    <source>
        <dbReference type="Proteomes" id="UP000199024"/>
    </source>
</evidence>
<dbReference type="InterPro" id="IPR029058">
    <property type="entry name" value="AB_hydrolase_fold"/>
</dbReference>
<keyword evidence="6" id="KW-1185">Reference proteome</keyword>
<dbReference type="PANTHER" id="PTHR11559">
    <property type="entry name" value="CARBOXYLESTERASE"/>
    <property type="match status" value="1"/>
</dbReference>
<evidence type="ECO:0000256" key="2">
    <source>
        <dbReference type="ARBA" id="ARBA00022801"/>
    </source>
</evidence>
<dbReference type="PROSITE" id="PS51318">
    <property type="entry name" value="TAT"/>
    <property type="match status" value="1"/>
</dbReference>
<feature type="chain" id="PRO_5011330494" description="Carboxylic ester hydrolase" evidence="3">
    <location>
        <begin position="28"/>
        <end position="503"/>
    </location>
</feature>
<dbReference type="InterPro" id="IPR019826">
    <property type="entry name" value="Carboxylesterase_B_AS"/>
</dbReference>
<feature type="signal peptide" evidence="3">
    <location>
        <begin position="1"/>
        <end position="27"/>
    </location>
</feature>
<evidence type="ECO:0000256" key="1">
    <source>
        <dbReference type="ARBA" id="ARBA00005964"/>
    </source>
</evidence>
<dbReference type="InterPro" id="IPR002018">
    <property type="entry name" value="CarbesteraseB"/>
</dbReference>
<accession>A0A1I6MY40</accession>
<dbReference type="Pfam" id="PF00135">
    <property type="entry name" value="COesterase"/>
    <property type="match status" value="2"/>
</dbReference>
<dbReference type="Gene3D" id="3.40.50.1820">
    <property type="entry name" value="alpha/beta hydrolase"/>
    <property type="match status" value="1"/>
</dbReference>
<dbReference type="InterPro" id="IPR006311">
    <property type="entry name" value="TAT_signal"/>
</dbReference>
<evidence type="ECO:0000256" key="3">
    <source>
        <dbReference type="RuleBase" id="RU361235"/>
    </source>
</evidence>
<dbReference type="GO" id="GO:0016787">
    <property type="term" value="F:hydrolase activity"/>
    <property type="evidence" value="ECO:0007669"/>
    <property type="project" value="UniProtKB-KW"/>
</dbReference>
<proteinExistence type="inferred from homology"/>
<evidence type="ECO:0000313" key="5">
    <source>
        <dbReference type="EMBL" id="SFS20547.1"/>
    </source>
</evidence>
<dbReference type="PROSITE" id="PS00122">
    <property type="entry name" value="CARBOXYLESTERASE_B_1"/>
    <property type="match status" value="1"/>
</dbReference>
<organism evidence="5 6">
    <name type="scientific">Granulicella pectinivorans</name>
    <dbReference type="NCBI Taxonomy" id="474950"/>
    <lineage>
        <taxon>Bacteria</taxon>
        <taxon>Pseudomonadati</taxon>
        <taxon>Acidobacteriota</taxon>
        <taxon>Terriglobia</taxon>
        <taxon>Terriglobales</taxon>
        <taxon>Acidobacteriaceae</taxon>
        <taxon>Granulicella</taxon>
    </lineage>
</organism>
<dbReference type="PROSITE" id="PS00941">
    <property type="entry name" value="CARBOXYLESTERASE_B_2"/>
    <property type="match status" value="1"/>
</dbReference>
<feature type="domain" description="Carboxylesterase type B" evidence="4">
    <location>
        <begin position="33"/>
        <end position="331"/>
    </location>
</feature>
<comment type="similarity">
    <text evidence="1 3">Belongs to the type-B carboxylesterase/lipase family.</text>
</comment>
<dbReference type="Proteomes" id="UP000199024">
    <property type="component" value="Unassembled WGS sequence"/>
</dbReference>
<gene>
    <name evidence="5" type="ORF">SAMN05421771_3687</name>
</gene>
<dbReference type="STRING" id="474950.SAMN05421771_3687"/>
<dbReference type="EC" id="3.1.1.-" evidence="3"/>
<sequence>MGMMISRRMFVAGAAASAFALRGGAWAQGPDGLVVRTKSGVLRGEMAGDARVFRGVPFAEAPVGALRFRPPVKGKAWTGERAATEFAAAAMQPGGGTFSQSEDCLYLNVWAPKGKGPFPVFVWIHGGGFTGGRSFDPVQDGAKFANAGIVCVTVAYRLGVFGFLDFEPLLGASYAGSANNGLRDVIASLAWVKEDIGAFGGDAARVTIGGESAGAKLADILMGVPSAEGLFHQVISESGGAERIAPRANALKVGKGFGEVWGKGDLLTADPKALIEAQTSFMKTWPQHFPLRAEIDGVLIPRLPVETIAAGSTKGKRLLIGTNREESASFIGPHPAKDPGAGDLGNLPVGTFDEVYAKYAGLYPEMSVEGRRIRATTAEEYWIPSMRALDAHVRGGGKAWDYRVDFFETTGRLKDYAYHSLETPMIWDKPRESVGNAVAEASLSGQMHAAWVAFIQGETPAAAGLPVWPAYRSDTRDTMIFDTTSRIEAKPQEAEMRLWDGLL</sequence>
<dbReference type="AlphaFoldDB" id="A0A1I6MY40"/>
<protein>
    <recommendedName>
        <fullName evidence="3">Carboxylic ester hydrolase</fullName>
        <ecNumber evidence="3">3.1.1.-</ecNumber>
    </recommendedName>
</protein>
<dbReference type="InterPro" id="IPR050309">
    <property type="entry name" value="Type-B_Carboxylest/Lipase"/>
</dbReference>
<name>A0A1I6MY40_9BACT</name>